<evidence type="ECO:0000256" key="3">
    <source>
        <dbReference type="RuleBase" id="RU003844"/>
    </source>
</evidence>
<keyword evidence="7" id="KW-1185">Reference proteome</keyword>
<dbReference type="InterPro" id="IPR018494">
    <property type="entry name" value="Oxysterol-bd_CS"/>
</dbReference>
<evidence type="ECO:0000313" key="6">
    <source>
        <dbReference type="EMBL" id="KAK1337104.1"/>
    </source>
</evidence>
<sequence length="659" mass="72465">MLTGTCLTPKRGQGHLVLSSAIKLLKVKYAKMFLLLDLHHLLDFTPQSSPCEAPDTVNVDPGNDSVGDCRSGQGSWLPSMNGDEEFFDAVTGFDSDNSSGEFSEASQRAPGGLPVDTSKSNGIGEAGERPPQENGIQRHRPGDSDDSDPMHQRGGAREDVLAAPMFTRSDFSVWGILKKCIGLELSKITMPIAFNEPLSFLQRITEYMEHIYLVHRASRQPQALERMQCVAAFAVSAVASQWERTGKPFNPLLGETYELIREDLGFRFISEQVSHHPPVSAFYSEGLGQDFLFHGSIYPKLKFWGKSVEAEPRGTITLELLRHNEAYTWTNPTCCVHNVIIGKLWIEQYGTMEILNHRTGDKCVLHFRPCGLFGKELHKVEGHIQDKNKKKLFIIYGKWTECLWGIDPAAYESFRKQERRGETPRKSQPGIGVEDADTEVVDAVPEVQDTVQVIPGSRLLWRINTRPPNSAQMYNFTSFTVSLNELQTGMEKILAPTDCRLRPDIRSMENGNMDLASQEKERLEEKQREARKGRAKEDTEWQTRVPIAPGTPGSGGMGPATPPRDADGPGHVPPGGSTRAGIHTLGPPTGCTQGATSSGISQAARTSTEVCECPGPGPLPGWTPPRGSLSSGYGSTGLSKDRVHGESTILAEDSILINF</sequence>
<feature type="compositionally biased region" description="Basic and acidic residues" evidence="5">
    <location>
        <begin position="517"/>
        <end position="541"/>
    </location>
</feature>
<dbReference type="PANTHER" id="PTHR10972:SF153">
    <property type="entry name" value="OXYSTEROL-BINDING PROTEIN-RELATED PROTEIN 2"/>
    <property type="match status" value="1"/>
</dbReference>
<dbReference type="PANTHER" id="PTHR10972">
    <property type="entry name" value="OXYSTEROL-BINDING PROTEIN-RELATED"/>
    <property type="match status" value="1"/>
</dbReference>
<dbReference type="PROSITE" id="PS01013">
    <property type="entry name" value="OSBP"/>
    <property type="match status" value="1"/>
</dbReference>
<feature type="region of interest" description="Disordered" evidence="5">
    <location>
        <begin position="615"/>
        <end position="645"/>
    </location>
</feature>
<dbReference type="FunFam" id="2.40.160.120:FF:000005">
    <property type="entry name" value="Oxysterol-binding protein"/>
    <property type="match status" value="1"/>
</dbReference>
<keyword evidence="1 4" id="KW-0445">Lipid transport</keyword>
<proteinExistence type="inferred from homology"/>
<gene>
    <name evidence="6" type="ORF">QTO34_001726</name>
</gene>
<evidence type="ECO:0000256" key="4">
    <source>
        <dbReference type="RuleBase" id="RU003845"/>
    </source>
</evidence>
<dbReference type="GO" id="GO:0097038">
    <property type="term" value="C:perinuclear endoplasmic reticulum"/>
    <property type="evidence" value="ECO:0007669"/>
    <property type="project" value="TreeGrafter"/>
</dbReference>
<dbReference type="GO" id="GO:0005886">
    <property type="term" value="C:plasma membrane"/>
    <property type="evidence" value="ECO:0007669"/>
    <property type="project" value="TreeGrafter"/>
</dbReference>
<feature type="region of interest" description="Disordered" evidence="5">
    <location>
        <begin position="504"/>
        <end position="603"/>
    </location>
</feature>
<evidence type="ECO:0000313" key="7">
    <source>
        <dbReference type="Proteomes" id="UP001177744"/>
    </source>
</evidence>
<dbReference type="EMBL" id="JAULJE010000011">
    <property type="protein sequence ID" value="KAK1337104.1"/>
    <property type="molecule type" value="Genomic_DNA"/>
</dbReference>
<dbReference type="Gene3D" id="3.30.70.3490">
    <property type="match status" value="1"/>
</dbReference>
<comment type="caution">
    <text evidence="6">The sequence shown here is derived from an EMBL/GenBank/DDBJ whole genome shotgun (WGS) entry which is preliminary data.</text>
</comment>
<feature type="compositionally biased region" description="Polar residues" evidence="5">
    <location>
        <begin position="96"/>
        <end position="106"/>
    </location>
</feature>
<name>A0AA40HTK4_CNENI</name>
<feature type="region of interest" description="Disordered" evidence="5">
    <location>
        <begin position="96"/>
        <end position="154"/>
    </location>
</feature>
<keyword evidence="4" id="KW-0813">Transport</keyword>
<dbReference type="Proteomes" id="UP001177744">
    <property type="component" value="Unassembled WGS sequence"/>
</dbReference>
<reference evidence="6" key="1">
    <citation type="submission" date="2023-06" db="EMBL/GenBank/DDBJ databases">
        <title>Reference genome for the Northern bat (Eptesicus nilssonii), a most northern bat species.</title>
        <authorList>
            <person name="Laine V.N."/>
            <person name="Pulliainen A.T."/>
            <person name="Lilley T.M."/>
        </authorList>
    </citation>
    <scope>NUCLEOTIDE SEQUENCE</scope>
    <source>
        <strain evidence="6">BLF_Eptnil</strain>
        <tissue evidence="6">Kidney</tissue>
    </source>
</reference>
<dbReference type="InterPro" id="IPR037239">
    <property type="entry name" value="OSBP_sf"/>
</dbReference>
<dbReference type="AlphaFoldDB" id="A0AA40HTK4"/>
<organism evidence="6 7">
    <name type="scientific">Cnephaeus nilssonii</name>
    <name type="common">Northern bat</name>
    <name type="synonym">Eptesicus nilssonii</name>
    <dbReference type="NCBI Taxonomy" id="3371016"/>
    <lineage>
        <taxon>Eukaryota</taxon>
        <taxon>Metazoa</taxon>
        <taxon>Chordata</taxon>
        <taxon>Craniata</taxon>
        <taxon>Vertebrata</taxon>
        <taxon>Euteleostomi</taxon>
        <taxon>Mammalia</taxon>
        <taxon>Eutheria</taxon>
        <taxon>Laurasiatheria</taxon>
        <taxon>Chiroptera</taxon>
        <taxon>Yangochiroptera</taxon>
        <taxon>Vespertilionidae</taxon>
        <taxon>Cnephaeus</taxon>
    </lineage>
</organism>
<feature type="compositionally biased region" description="Polar residues" evidence="5">
    <location>
        <begin position="590"/>
        <end position="603"/>
    </location>
</feature>
<evidence type="ECO:0000256" key="5">
    <source>
        <dbReference type="SAM" id="MobiDB-lite"/>
    </source>
</evidence>
<feature type="compositionally biased region" description="Low complexity" evidence="5">
    <location>
        <begin position="624"/>
        <end position="638"/>
    </location>
</feature>
<protein>
    <recommendedName>
        <fullName evidence="4">Oxysterol-binding protein</fullName>
    </recommendedName>
</protein>
<dbReference type="Pfam" id="PF01237">
    <property type="entry name" value="Oxysterol_BP"/>
    <property type="match status" value="1"/>
</dbReference>
<evidence type="ECO:0000256" key="1">
    <source>
        <dbReference type="ARBA" id="ARBA00023055"/>
    </source>
</evidence>
<dbReference type="GO" id="GO:0005829">
    <property type="term" value="C:cytosol"/>
    <property type="evidence" value="ECO:0007669"/>
    <property type="project" value="TreeGrafter"/>
</dbReference>
<feature type="compositionally biased region" description="Basic and acidic residues" evidence="5">
    <location>
        <begin position="140"/>
        <end position="154"/>
    </location>
</feature>
<dbReference type="InterPro" id="IPR000648">
    <property type="entry name" value="Oxysterol-bd"/>
</dbReference>
<evidence type="ECO:0000256" key="2">
    <source>
        <dbReference type="ARBA" id="ARBA00023121"/>
    </source>
</evidence>
<dbReference type="SUPFAM" id="SSF144000">
    <property type="entry name" value="Oxysterol-binding protein-like"/>
    <property type="match status" value="1"/>
</dbReference>
<keyword evidence="2" id="KW-0446">Lipid-binding</keyword>
<comment type="similarity">
    <text evidence="3">Belongs to the OSBP family.</text>
</comment>
<feature type="region of interest" description="Disordered" evidence="5">
    <location>
        <begin position="62"/>
        <end position="81"/>
    </location>
</feature>
<dbReference type="GO" id="GO:0015485">
    <property type="term" value="F:cholesterol binding"/>
    <property type="evidence" value="ECO:0007669"/>
    <property type="project" value="TreeGrafter"/>
</dbReference>
<dbReference type="Gene3D" id="2.40.160.120">
    <property type="match status" value="1"/>
</dbReference>
<accession>A0AA40HTK4</accession>
<dbReference type="GO" id="GO:0006869">
    <property type="term" value="P:lipid transport"/>
    <property type="evidence" value="ECO:0007669"/>
    <property type="project" value="UniProtKB-KW"/>
</dbReference>